<dbReference type="SUPFAM" id="SSF116842">
    <property type="entry name" value="XseB-like"/>
    <property type="match status" value="1"/>
</dbReference>
<organism evidence="5">
    <name type="scientific">marine sediment metagenome</name>
    <dbReference type="NCBI Taxonomy" id="412755"/>
    <lineage>
        <taxon>unclassified sequences</taxon>
        <taxon>metagenomes</taxon>
        <taxon>ecological metagenomes</taxon>
    </lineage>
</organism>
<dbReference type="HAMAP" id="MF_00337">
    <property type="entry name" value="Exonuc_7_S"/>
    <property type="match status" value="1"/>
</dbReference>
<sequence length="83" mass="9711">MNKENLEQRDFDEVLKELEEIVSTLEKGDLNLEESLKKFEKGIKLSTHCLKKLNEAEKKIEILVEKMGGESEVVPYEEEEEEK</sequence>
<dbReference type="EMBL" id="BART01001306">
    <property type="protein sequence ID" value="GAG66432.1"/>
    <property type="molecule type" value="Genomic_DNA"/>
</dbReference>
<dbReference type="AlphaFoldDB" id="X1CW69"/>
<dbReference type="EMBL" id="BART01033940">
    <property type="protein sequence ID" value="GAH12741.1"/>
    <property type="molecule type" value="Genomic_DNA"/>
</dbReference>
<evidence type="ECO:0000313" key="5">
    <source>
        <dbReference type="EMBL" id="GAH12741.1"/>
    </source>
</evidence>
<dbReference type="PANTHER" id="PTHR34137">
    <property type="entry name" value="EXODEOXYRIBONUCLEASE 7 SMALL SUBUNIT"/>
    <property type="match status" value="1"/>
</dbReference>
<proteinExistence type="inferred from homology"/>
<dbReference type="InterPro" id="IPR003761">
    <property type="entry name" value="Exonuc_VII_S"/>
</dbReference>
<evidence type="ECO:0000256" key="1">
    <source>
        <dbReference type="ARBA" id="ARBA00022490"/>
    </source>
</evidence>
<gene>
    <name evidence="4" type="ORF">S01H4_04757</name>
    <name evidence="5" type="ORF">S01H4_58155</name>
</gene>
<dbReference type="Gene3D" id="1.10.287.1040">
    <property type="entry name" value="Exonuclease VII, small subunit"/>
    <property type="match status" value="1"/>
</dbReference>
<dbReference type="GO" id="GO:0005829">
    <property type="term" value="C:cytosol"/>
    <property type="evidence" value="ECO:0007669"/>
    <property type="project" value="TreeGrafter"/>
</dbReference>
<dbReference type="NCBIfam" id="NF002140">
    <property type="entry name" value="PRK00977.1-4"/>
    <property type="match status" value="1"/>
</dbReference>
<evidence type="ECO:0000256" key="3">
    <source>
        <dbReference type="ARBA" id="ARBA00022801"/>
    </source>
</evidence>
<keyword evidence="3" id="KW-0378">Hydrolase</keyword>
<reference evidence="5" key="1">
    <citation type="journal article" date="2014" name="Front. Microbiol.">
        <title>High frequency of phylogenetically diverse reductive dehalogenase-homologous genes in deep subseafloor sedimentary metagenomes.</title>
        <authorList>
            <person name="Kawai M."/>
            <person name="Futagami T."/>
            <person name="Toyoda A."/>
            <person name="Takaki Y."/>
            <person name="Nishi S."/>
            <person name="Hori S."/>
            <person name="Arai W."/>
            <person name="Tsubouchi T."/>
            <person name="Morono Y."/>
            <person name="Uchiyama I."/>
            <person name="Ito T."/>
            <person name="Fujiyama A."/>
            <person name="Inagaki F."/>
            <person name="Takami H."/>
        </authorList>
    </citation>
    <scope>NUCLEOTIDE SEQUENCE</scope>
    <source>
        <strain evidence="5">Expedition CK06-06</strain>
    </source>
</reference>
<evidence type="ECO:0000313" key="4">
    <source>
        <dbReference type="EMBL" id="GAG66432.1"/>
    </source>
</evidence>
<keyword evidence="2" id="KW-0540">Nuclease</keyword>
<accession>X1CW69</accession>
<protein>
    <submittedName>
        <fullName evidence="5">Uncharacterized protein</fullName>
    </submittedName>
</protein>
<dbReference type="GO" id="GO:0008855">
    <property type="term" value="F:exodeoxyribonuclease VII activity"/>
    <property type="evidence" value="ECO:0007669"/>
    <property type="project" value="InterPro"/>
</dbReference>
<dbReference type="InterPro" id="IPR037004">
    <property type="entry name" value="Exonuc_VII_ssu_sf"/>
</dbReference>
<name>X1CW69_9ZZZZ</name>
<dbReference type="GO" id="GO:0006308">
    <property type="term" value="P:DNA catabolic process"/>
    <property type="evidence" value="ECO:0007669"/>
    <property type="project" value="InterPro"/>
</dbReference>
<dbReference type="GO" id="GO:0009318">
    <property type="term" value="C:exodeoxyribonuclease VII complex"/>
    <property type="evidence" value="ECO:0007669"/>
    <property type="project" value="InterPro"/>
</dbReference>
<keyword evidence="1" id="KW-0963">Cytoplasm</keyword>
<dbReference type="NCBIfam" id="TIGR01280">
    <property type="entry name" value="xseB"/>
    <property type="match status" value="1"/>
</dbReference>
<comment type="caution">
    <text evidence="5">The sequence shown here is derived from an EMBL/GenBank/DDBJ whole genome shotgun (WGS) entry which is preliminary data.</text>
</comment>
<evidence type="ECO:0000256" key="2">
    <source>
        <dbReference type="ARBA" id="ARBA00022722"/>
    </source>
</evidence>
<dbReference type="PANTHER" id="PTHR34137:SF1">
    <property type="entry name" value="EXODEOXYRIBONUCLEASE 7 SMALL SUBUNIT"/>
    <property type="match status" value="1"/>
</dbReference>
<dbReference type="Pfam" id="PF02609">
    <property type="entry name" value="Exonuc_VII_S"/>
    <property type="match status" value="1"/>
</dbReference>